<name>A0A4R6QLK6_9BURK</name>
<dbReference type="Gene3D" id="2.60.40.10">
    <property type="entry name" value="Immunoglobulins"/>
    <property type="match status" value="1"/>
</dbReference>
<dbReference type="GO" id="GO:0005975">
    <property type="term" value="P:carbohydrate metabolic process"/>
    <property type="evidence" value="ECO:0007669"/>
    <property type="project" value="InterPro"/>
</dbReference>
<dbReference type="Pfam" id="PF02922">
    <property type="entry name" value="CBM_48"/>
    <property type="match status" value="1"/>
</dbReference>
<dbReference type="Gene3D" id="3.20.20.80">
    <property type="entry name" value="Glycosidases"/>
    <property type="match status" value="1"/>
</dbReference>
<comment type="caution">
    <text evidence="4">The sequence shown here is derived from an EMBL/GenBank/DDBJ whole genome shotgun (WGS) entry which is preliminary data.</text>
</comment>
<evidence type="ECO:0000313" key="4">
    <source>
        <dbReference type="EMBL" id="TDP63085.1"/>
    </source>
</evidence>
<keyword evidence="2" id="KW-0732">Signal</keyword>
<protein>
    <submittedName>
        <fullName evidence="4">Pullulanase-type alpha-1,6-glucosidase</fullName>
    </submittedName>
</protein>
<dbReference type="InterPro" id="IPR040671">
    <property type="entry name" value="Pullulanase_N2"/>
</dbReference>
<dbReference type="Pfam" id="PF17967">
    <property type="entry name" value="Pullulanase_N2"/>
    <property type="match status" value="1"/>
</dbReference>
<dbReference type="SUPFAM" id="SSF81296">
    <property type="entry name" value="E set domains"/>
    <property type="match status" value="2"/>
</dbReference>
<organism evidence="4 5">
    <name type="scientific">Roseateles toxinivorans</name>
    <dbReference type="NCBI Taxonomy" id="270368"/>
    <lineage>
        <taxon>Bacteria</taxon>
        <taxon>Pseudomonadati</taxon>
        <taxon>Pseudomonadota</taxon>
        <taxon>Betaproteobacteria</taxon>
        <taxon>Burkholderiales</taxon>
        <taxon>Sphaerotilaceae</taxon>
        <taxon>Roseateles</taxon>
    </lineage>
</organism>
<evidence type="ECO:0000259" key="3">
    <source>
        <dbReference type="SMART" id="SM00642"/>
    </source>
</evidence>
<dbReference type="Gene3D" id="2.60.40.1130">
    <property type="entry name" value="Rab geranylgeranyltransferase alpha-subunit, insert domain"/>
    <property type="match status" value="1"/>
</dbReference>
<dbReference type="SUPFAM" id="SSF51445">
    <property type="entry name" value="(Trans)glycosidases"/>
    <property type="match status" value="1"/>
</dbReference>
<dbReference type="RefSeq" id="WP_243748385.1">
    <property type="nucleotide sequence ID" value="NZ_SNXS01000005.1"/>
</dbReference>
<dbReference type="InterPro" id="IPR024561">
    <property type="entry name" value="Pullul_strch_C"/>
</dbReference>
<dbReference type="InterPro" id="IPR017853">
    <property type="entry name" value="GH"/>
</dbReference>
<evidence type="ECO:0000313" key="5">
    <source>
        <dbReference type="Proteomes" id="UP000295361"/>
    </source>
</evidence>
<dbReference type="SMART" id="SM00642">
    <property type="entry name" value="Aamy"/>
    <property type="match status" value="1"/>
</dbReference>
<dbReference type="InterPro" id="IPR006047">
    <property type="entry name" value="GH13_cat_dom"/>
</dbReference>
<evidence type="ECO:0000256" key="2">
    <source>
        <dbReference type="SAM" id="SignalP"/>
    </source>
</evidence>
<feature type="signal peptide" evidence="2">
    <location>
        <begin position="1"/>
        <end position="28"/>
    </location>
</feature>
<reference evidence="4 5" key="1">
    <citation type="submission" date="2019-03" db="EMBL/GenBank/DDBJ databases">
        <title>Genomic Encyclopedia of Type Strains, Phase IV (KMG-IV): sequencing the most valuable type-strain genomes for metagenomic binning, comparative biology and taxonomic classification.</title>
        <authorList>
            <person name="Goeker M."/>
        </authorList>
    </citation>
    <scope>NUCLEOTIDE SEQUENCE [LARGE SCALE GENOMIC DNA]</scope>
    <source>
        <strain evidence="4 5">DSM 16998</strain>
    </source>
</reference>
<proteinExistence type="inferred from homology"/>
<dbReference type="InterPro" id="IPR013783">
    <property type="entry name" value="Ig-like_fold"/>
</dbReference>
<feature type="domain" description="Glycosyl hydrolase family 13 catalytic" evidence="3">
    <location>
        <begin position="392"/>
        <end position="750"/>
    </location>
</feature>
<dbReference type="Gene3D" id="2.60.40.1180">
    <property type="entry name" value="Golgi alpha-mannosidase II"/>
    <property type="match status" value="1"/>
</dbReference>
<keyword evidence="5" id="KW-1185">Reference proteome</keyword>
<dbReference type="EMBL" id="SNXS01000005">
    <property type="protein sequence ID" value="TDP63085.1"/>
    <property type="molecule type" value="Genomic_DNA"/>
</dbReference>
<dbReference type="CDD" id="cd11341">
    <property type="entry name" value="AmyAc_Pullulanase_LD-like"/>
    <property type="match status" value="1"/>
</dbReference>
<dbReference type="CDD" id="cd02860">
    <property type="entry name" value="E_set_Pullulanase"/>
    <property type="match status" value="1"/>
</dbReference>
<sequence length="914" mass="99169">MKNKMRIRLLEGLTVVLLLSLNPGQASANAPAACDDEALHRVLQPAQAIAAEGIWLGARLLQWPGVRAEAGSRFKLYASRDGRLRAEPGRRVSGADGAWTLAERTAPLPEALAQRFKYLQAGVRLSVSAPNLRALHRGQMLLVQEQADGTVQRATGLQAAAALDDLYVAAERVDDLGVKPGPGSTRFKLWAPTAQRVSLCRYAGGSGRALSAQALRLDPSTGVWSLALPGDLTGSYYSYVLDVFVRGVGLVRNRVTDPYSVSLTTDSRRSYVANLEDPKLKPAGWDASRAPAKVLAQTDMVIYELHVRDFSIGDASVMPAHRGKYLAFTEPESNGMRHLRALGAAGLTDVHLLPVFDIASVPEAACITPKVPDAGSDSEAQQAAVMAVAASDCFNWGYDPYHFNAPEGSYSTDPADGARRIIEFRRMVMGLHAAGLRVGMDMVYNHTAASGQKDTSVLDRIVPGYYQRLNARGEVEQSTCCDNTATEHRMMAKLMSDSVLQWAQAYKIASFRFDLMAHQPRAAMEALQARLDAALGRHINLIGEGWNFGEVADGARFVQASQLSLNGSGIGTFSDRTRDAVRGGGHGVSGEAMLTSQGYINGLVHDPNERVTTPRPRSELLRAADLVRVGLAGSLRDYEMTTHDGALKRLEQLDYSGQPAGYVSQPGEVVNYVENHDNQTLFDINAYRLPQTTSREDRARVQMLGAAITAFSQGVAYFHAGQDLLRSKSLDGNSYDSGDWFNRLDWSYADNHFGSGAPPKADNGVMYPFALPLLANPAIKPGPAEIAMSREMFRDLLAIRASSGLFRLRTAAEVRARLQFHNTGPQQNPVLIVGRLDGRGHADAGFKTVLYLINVGAQAQRLRIAAEQGRDYELHPVHLRPGAGDPRPAVLARYDAADGSFSIPSRSAVVFVEK</sequence>
<dbReference type="GO" id="GO:0004553">
    <property type="term" value="F:hydrolase activity, hydrolyzing O-glycosyl compounds"/>
    <property type="evidence" value="ECO:0007669"/>
    <property type="project" value="InterPro"/>
</dbReference>
<feature type="chain" id="PRO_5020252163" evidence="2">
    <location>
        <begin position="29"/>
        <end position="914"/>
    </location>
</feature>
<dbReference type="InParanoid" id="A0A4R6QLK6"/>
<dbReference type="Pfam" id="PF11852">
    <property type="entry name" value="Pullul_strch_C"/>
    <property type="match status" value="1"/>
</dbReference>
<dbReference type="SUPFAM" id="SSF51011">
    <property type="entry name" value="Glycosyl hydrolase domain"/>
    <property type="match status" value="1"/>
</dbReference>
<evidence type="ECO:0000256" key="1">
    <source>
        <dbReference type="ARBA" id="ARBA00008061"/>
    </source>
</evidence>
<dbReference type="InterPro" id="IPR014756">
    <property type="entry name" value="Ig_E-set"/>
</dbReference>
<comment type="similarity">
    <text evidence="1">Belongs to the glycosyl hydrolase 13 family.</text>
</comment>
<dbReference type="InterPro" id="IPR013780">
    <property type="entry name" value="Glyco_hydro_b"/>
</dbReference>
<accession>A0A4R6QLK6</accession>
<dbReference type="AlphaFoldDB" id="A0A4R6QLK6"/>
<dbReference type="InterPro" id="IPR004193">
    <property type="entry name" value="Glyco_hydro_13_N"/>
</dbReference>
<gene>
    <name evidence="4" type="ORF">DES47_10585</name>
</gene>
<dbReference type="PANTHER" id="PTHR43002">
    <property type="entry name" value="GLYCOGEN DEBRANCHING ENZYME"/>
    <property type="match status" value="1"/>
</dbReference>
<dbReference type="Proteomes" id="UP000295361">
    <property type="component" value="Unassembled WGS sequence"/>
</dbReference>